<dbReference type="EMBL" id="JABFOF010000003">
    <property type="protein sequence ID" value="KAG2401542.1"/>
    <property type="molecule type" value="Genomic_DNA"/>
</dbReference>
<comment type="similarity">
    <text evidence="1 6">Belongs to the FHY3/FAR1 family.</text>
</comment>
<reference evidence="8 9" key="1">
    <citation type="submission" date="2020-05" db="EMBL/GenBank/DDBJ databases">
        <title>Vigna angularis (adzuki bean) Var. LongXiaoDou No. 4 denovo assembly.</title>
        <authorList>
            <person name="Xiang H."/>
        </authorList>
    </citation>
    <scope>NUCLEOTIDE SEQUENCE [LARGE SCALE GENOMIC DNA]</scope>
    <source>
        <tissue evidence="8">Leaf</tissue>
    </source>
</reference>
<comment type="function">
    <text evidence="6">Putative transcription activator involved in regulating light control of development.</text>
</comment>
<keyword evidence="6" id="KW-0539">Nucleus</keyword>
<dbReference type="InterPro" id="IPR006564">
    <property type="entry name" value="Znf_PMZ"/>
</dbReference>
<keyword evidence="3 5" id="KW-0863">Zinc-finger</keyword>
<keyword evidence="4 6" id="KW-0862">Zinc</keyword>
<dbReference type="Pfam" id="PF10551">
    <property type="entry name" value="MULE"/>
    <property type="match status" value="1"/>
</dbReference>
<dbReference type="GO" id="GO:0005634">
    <property type="term" value="C:nucleus"/>
    <property type="evidence" value="ECO:0007669"/>
    <property type="project" value="UniProtKB-SubCell"/>
</dbReference>
<dbReference type="PANTHER" id="PTHR31669:SF279">
    <property type="entry name" value="PROTEIN FAR1-RELATED SEQUENCE"/>
    <property type="match status" value="1"/>
</dbReference>
<gene>
    <name evidence="8" type="ORF">HKW66_Vig0194220</name>
</gene>
<evidence type="ECO:0000256" key="1">
    <source>
        <dbReference type="ARBA" id="ARBA00005889"/>
    </source>
</evidence>
<comment type="caution">
    <text evidence="8">The sequence shown here is derived from an EMBL/GenBank/DDBJ whole genome shotgun (WGS) entry which is preliminary data.</text>
</comment>
<dbReference type="InterPro" id="IPR004330">
    <property type="entry name" value="FAR1_DNA_bnd_dom"/>
</dbReference>
<dbReference type="InterPro" id="IPR031052">
    <property type="entry name" value="FHY3/FAR1"/>
</dbReference>
<dbReference type="GO" id="GO:0008270">
    <property type="term" value="F:zinc ion binding"/>
    <property type="evidence" value="ECO:0007669"/>
    <property type="project" value="UniProtKB-UniRule"/>
</dbReference>
<dbReference type="OrthoDB" id="2402896at2759"/>
<dbReference type="InterPro" id="IPR018289">
    <property type="entry name" value="MULE_transposase_dom"/>
</dbReference>
<dbReference type="Pfam" id="PF03101">
    <property type="entry name" value="FAR1"/>
    <property type="match status" value="1"/>
</dbReference>
<dbReference type="PROSITE" id="PS50966">
    <property type="entry name" value="ZF_SWIM"/>
    <property type="match status" value="1"/>
</dbReference>
<dbReference type="InterPro" id="IPR007527">
    <property type="entry name" value="Znf_SWIM"/>
</dbReference>
<accession>A0A8T0KR08</accession>
<comment type="subcellular location">
    <subcellularLocation>
        <location evidence="6">Nucleus</location>
    </subcellularLocation>
</comment>
<feature type="domain" description="SWIM-type" evidence="7">
    <location>
        <begin position="624"/>
        <end position="660"/>
    </location>
</feature>
<keyword evidence="2 6" id="KW-0479">Metal-binding</keyword>
<dbReference type="SMART" id="SM00575">
    <property type="entry name" value="ZnF_PMZ"/>
    <property type="match status" value="1"/>
</dbReference>
<proteinExistence type="inferred from homology"/>
<dbReference type="PANTHER" id="PTHR31669">
    <property type="entry name" value="PROTEIN FAR1-RELATED SEQUENCE 10-RELATED"/>
    <property type="match status" value="1"/>
</dbReference>
<evidence type="ECO:0000256" key="4">
    <source>
        <dbReference type="ARBA" id="ARBA00022833"/>
    </source>
</evidence>
<dbReference type="AlphaFoldDB" id="A0A8T0KR08"/>
<evidence type="ECO:0000256" key="5">
    <source>
        <dbReference type="PROSITE-ProRule" id="PRU00325"/>
    </source>
</evidence>
<dbReference type="GO" id="GO:0006355">
    <property type="term" value="P:regulation of DNA-templated transcription"/>
    <property type="evidence" value="ECO:0007669"/>
    <property type="project" value="UniProtKB-UniRule"/>
</dbReference>
<evidence type="ECO:0000256" key="2">
    <source>
        <dbReference type="ARBA" id="ARBA00022723"/>
    </source>
</evidence>
<evidence type="ECO:0000259" key="7">
    <source>
        <dbReference type="PROSITE" id="PS50966"/>
    </source>
</evidence>
<organism evidence="8 9">
    <name type="scientific">Phaseolus angularis</name>
    <name type="common">Azuki bean</name>
    <name type="synonym">Vigna angularis</name>
    <dbReference type="NCBI Taxonomy" id="3914"/>
    <lineage>
        <taxon>Eukaryota</taxon>
        <taxon>Viridiplantae</taxon>
        <taxon>Streptophyta</taxon>
        <taxon>Embryophyta</taxon>
        <taxon>Tracheophyta</taxon>
        <taxon>Spermatophyta</taxon>
        <taxon>Magnoliopsida</taxon>
        <taxon>eudicotyledons</taxon>
        <taxon>Gunneridae</taxon>
        <taxon>Pentapetalae</taxon>
        <taxon>rosids</taxon>
        <taxon>fabids</taxon>
        <taxon>Fabales</taxon>
        <taxon>Fabaceae</taxon>
        <taxon>Papilionoideae</taxon>
        <taxon>50 kb inversion clade</taxon>
        <taxon>NPAAA clade</taxon>
        <taxon>indigoferoid/millettioid clade</taxon>
        <taxon>Phaseoleae</taxon>
        <taxon>Vigna</taxon>
    </lineage>
</organism>
<name>A0A8T0KR08_PHAAN</name>
<evidence type="ECO:0000256" key="3">
    <source>
        <dbReference type="ARBA" id="ARBA00022771"/>
    </source>
</evidence>
<evidence type="ECO:0000256" key="6">
    <source>
        <dbReference type="RuleBase" id="RU367018"/>
    </source>
</evidence>
<sequence length="943" mass="108336">MLPTIQHIKFSDLIISQRSWTVLVSCSFHGLLALSQTLIVLHRLRFLGYFVPLYNYRLSMDGNRNGLGILHEGSVDVGPEMSNNLDLNVEQNCCSPNIAHASDNQSCPPSKSVHSTNTVLGIGAEFESDDHAYRFYNKYATLVGFNVRKDWINRSKVHGQVVSRKFTCSKEGYRRKDKRDVNVKKHRKETRTGCLAHMIVTRQPNGKYQVTHFEAQHNHDNVNPNNANVVNLLNEFSVAQAMEAESNNSLGPKSESALDMLNKKISAHESLDILSMNYDNYLHCARERDMREGEAGRLLCYFQRQHFENPAFFYAIQLDVDDKVSNMFWSDDSMVVDFDHFGDVICLDTICRTNEDLRPLVQFLGVNHHRQVLIFAAAFLYDDSIESFTWLFRTFINAMSGKKPKAILTEQEAVIIEAVNTVLPDTNHCTCVWQLYENTLKHLSHVVKDAESLANDLRSTLYDPKDEEEFTHSWETVIEKYNLQQNEWLRWMYREREKWAVVFGRNTFFVDIKGFHLAEILSHKFRSYLNPEIDVVQFFKHFERVVGEQRYKEIEASDEMSRCLPRLMGNVVLLKHASNIYTPRAFEVFQRAYEKSLNVIVNQYSRNGSLFQYKANTFGHNRQYNVTFNSSDDTVVCSCMKFDRVGFLCDHALKVLDQRNIKVVPPQYILERWTEDARMRNLREIRQCKMQDNPKRVVASCYKDLCHKLLKLSTIASESEEAYQFAMRQLDEVMVGVEKILTPKAEGEVVTSRNSDVDASESEPAKIFPNEHIIEDQDEINSANGGKDRRATSDRGHLITMTCNGADSDRILNVEESPQNTVVCISSPPSTYVSSQPAAPNPIVQGLYSFEANQVVNCMYEQTNLMVDSQSNSSMMQPQNIFSNPQDSPGQSQLLQEPIIQSTYLESMPINNQMRQGMDLDIQNPHSSSFLLYDHRYRSSESA</sequence>
<evidence type="ECO:0000313" key="8">
    <source>
        <dbReference type="EMBL" id="KAG2401542.1"/>
    </source>
</evidence>
<dbReference type="Proteomes" id="UP000743370">
    <property type="component" value="Unassembled WGS sequence"/>
</dbReference>
<protein>
    <recommendedName>
        <fullName evidence="6">Protein FAR1-RELATED SEQUENCE</fullName>
    </recommendedName>
</protein>
<evidence type="ECO:0000313" key="9">
    <source>
        <dbReference type="Proteomes" id="UP000743370"/>
    </source>
</evidence>